<proteinExistence type="predicted"/>
<protein>
    <recommendedName>
        <fullName evidence="4">Outer membrane protein beta-barrel domain-containing protein</fullName>
    </recommendedName>
</protein>
<evidence type="ECO:0000313" key="3">
    <source>
        <dbReference type="Proteomes" id="UP000003571"/>
    </source>
</evidence>
<comment type="caution">
    <text evidence="2">The sequence shown here is derived from an EMBL/GenBank/DDBJ whole genome shotgun (WGS) entry which is preliminary data.</text>
</comment>
<keyword evidence="1" id="KW-0732">Signal</keyword>
<dbReference type="Proteomes" id="UP000003571">
    <property type="component" value="Unassembled WGS sequence"/>
</dbReference>
<dbReference type="PATRIC" id="fig|907348.3.peg.2543"/>
<evidence type="ECO:0000256" key="1">
    <source>
        <dbReference type="SAM" id="SignalP"/>
    </source>
</evidence>
<reference evidence="2 3" key="1">
    <citation type="submission" date="2011-09" db="EMBL/GenBank/DDBJ databases">
        <title>The draft genome of Treponema saccharophilum DSM 2985.</title>
        <authorList>
            <consortium name="US DOE Joint Genome Institute (JGI-PGF)"/>
            <person name="Lucas S."/>
            <person name="Copeland A."/>
            <person name="Lapidus A."/>
            <person name="Glavina del Rio T."/>
            <person name="Dalin E."/>
            <person name="Tice H."/>
            <person name="Bruce D."/>
            <person name="Goodwin L."/>
            <person name="Pitluck S."/>
            <person name="Peters L."/>
            <person name="Kyrpides N."/>
            <person name="Mavromatis K."/>
            <person name="Ivanova N."/>
            <person name="Markowitz V."/>
            <person name="Cheng J.-F."/>
            <person name="Hugenholtz P."/>
            <person name="Woyke T."/>
            <person name="Wu D."/>
            <person name="Gronow S."/>
            <person name="Wellnitz S."/>
            <person name="Brambilla E."/>
            <person name="Klenk H.-P."/>
            <person name="Eisen J.A."/>
        </authorList>
    </citation>
    <scope>NUCLEOTIDE SEQUENCE [LARGE SCALE GENOMIC DNA]</scope>
    <source>
        <strain evidence="2 3">DSM 2985</strain>
    </source>
</reference>
<dbReference type="EMBL" id="AGRW01000053">
    <property type="protein sequence ID" value="EIC00944.1"/>
    <property type="molecule type" value="Genomic_DNA"/>
</dbReference>
<feature type="chain" id="PRO_5003609293" description="Outer membrane protein beta-barrel domain-containing protein" evidence="1">
    <location>
        <begin position="20"/>
        <end position="198"/>
    </location>
</feature>
<organism evidence="2 3">
    <name type="scientific">Treponema saccharophilum DSM 2985</name>
    <dbReference type="NCBI Taxonomy" id="907348"/>
    <lineage>
        <taxon>Bacteria</taxon>
        <taxon>Pseudomonadati</taxon>
        <taxon>Spirochaetota</taxon>
        <taxon>Spirochaetia</taxon>
        <taxon>Spirochaetales</taxon>
        <taxon>Treponemataceae</taxon>
        <taxon>Treponema</taxon>
    </lineage>
</organism>
<evidence type="ECO:0008006" key="4">
    <source>
        <dbReference type="Google" id="ProtNLM"/>
    </source>
</evidence>
<gene>
    <name evidence="2" type="ORF">TresaDRAFT_0769</name>
</gene>
<name>H7ENL6_9SPIR</name>
<dbReference type="RefSeq" id="WP_002706131.1">
    <property type="nucleotide sequence ID" value="NZ_AGRW01000053.1"/>
</dbReference>
<accession>H7ENL6</accession>
<feature type="signal peptide" evidence="1">
    <location>
        <begin position="1"/>
        <end position="19"/>
    </location>
</feature>
<dbReference type="AlphaFoldDB" id="H7ENL6"/>
<keyword evidence="3" id="KW-1185">Reference proteome</keyword>
<evidence type="ECO:0000313" key="2">
    <source>
        <dbReference type="EMBL" id="EIC00944.1"/>
    </source>
</evidence>
<sequence>MKKILALVAASLLSLSSFAENTFHVGAFFPVTILDIDGESVVAETTGAAFDFTHVADCGFTFKAGAGYGFGLSDIEDAKGDNLTWFDLDFSAGFGGSFIHDEKMTLSLLGDIGLRIQGGGESADGNSVDYIPVMFYFGPEVSFTYRFTPHVGLFANLGVFYAIGSTSVELKTADETVSDDLSTSGFIVQPKLGVAFTL</sequence>